<feature type="compositionally biased region" description="Basic and acidic residues" evidence="1">
    <location>
        <begin position="287"/>
        <end position="301"/>
    </location>
</feature>
<evidence type="ECO:0000313" key="3">
    <source>
        <dbReference type="EMBL" id="PMD15730.1"/>
    </source>
</evidence>
<feature type="transmembrane region" description="Helical" evidence="2">
    <location>
        <begin position="87"/>
        <end position="108"/>
    </location>
</feature>
<keyword evidence="2" id="KW-0472">Membrane</keyword>
<dbReference type="AlphaFoldDB" id="A0A2J6PNX4"/>
<keyword evidence="4" id="KW-1185">Reference proteome</keyword>
<dbReference type="Proteomes" id="UP000235672">
    <property type="component" value="Unassembled WGS sequence"/>
</dbReference>
<keyword evidence="2" id="KW-0812">Transmembrane</keyword>
<evidence type="ECO:0000256" key="2">
    <source>
        <dbReference type="SAM" id="Phobius"/>
    </source>
</evidence>
<feature type="transmembrane region" description="Helical" evidence="2">
    <location>
        <begin position="169"/>
        <end position="191"/>
    </location>
</feature>
<name>A0A2J6PNX4_9HELO</name>
<dbReference type="STRING" id="1745343.A0A2J6PNX4"/>
<evidence type="ECO:0000256" key="1">
    <source>
        <dbReference type="SAM" id="MobiDB-lite"/>
    </source>
</evidence>
<protein>
    <submittedName>
        <fullName evidence="3">Uncharacterized protein</fullName>
    </submittedName>
</protein>
<gene>
    <name evidence="3" type="ORF">NA56DRAFT_608561</name>
</gene>
<organism evidence="3 4">
    <name type="scientific">Hyaloscypha hepaticicola</name>
    <dbReference type="NCBI Taxonomy" id="2082293"/>
    <lineage>
        <taxon>Eukaryota</taxon>
        <taxon>Fungi</taxon>
        <taxon>Dikarya</taxon>
        <taxon>Ascomycota</taxon>
        <taxon>Pezizomycotina</taxon>
        <taxon>Leotiomycetes</taxon>
        <taxon>Helotiales</taxon>
        <taxon>Hyaloscyphaceae</taxon>
        <taxon>Hyaloscypha</taxon>
    </lineage>
</organism>
<feature type="transmembrane region" description="Helical" evidence="2">
    <location>
        <begin position="114"/>
        <end position="133"/>
    </location>
</feature>
<dbReference type="EMBL" id="KZ613511">
    <property type="protein sequence ID" value="PMD15730.1"/>
    <property type="molecule type" value="Genomic_DNA"/>
</dbReference>
<evidence type="ECO:0000313" key="4">
    <source>
        <dbReference type="Proteomes" id="UP000235672"/>
    </source>
</evidence>
<accession>A0A2J6PNX4</accession>
<reference evidence="3 4" key="1">
    <citation type="submission" date="2016-05" db="EMBL/GenBank/DDBJ databases">
        <title>A degradative enzymes factory behind the ericoid mycorrhizal symbiosis.</title>
        <authorList>
            <consortium name="DOE Joint Genome Institute"/>
            <person name="Martino E."/>
            <person name="Morin E."/>
            <person name="Grelet G."/>
            <person name="Kuo A."/>
            <person name="Kohler A."/>
            <person name="Daghino S."/>
            <person name="Barry K."/>
            <person name="Choi C."/>
            <person name="Cichocki N."/>
            <person name="Clum A."/>
            <person name="Copeland A."/>
            <person name="Hainaut M."/>
            <person name="Haridas S."/>
            <person name="Labutti K."/>
            <person name="Lindquist E."/>
            <person name="Lipzen A."/>
            <person name="Khouja H.-R."/>
            <person name="Murat C."/>
            <person name="Ohm R."/>
            <person name="Olson A."/>
            <person name="Spatafora J."/>
            <person name="Veneault-Fourrey C."/>
            <person name="Henrissat B."/>
            <person name="Grigoriev I."/>
            <person name="Martin F."/>
            <person name="Perotto S."/>
        </authorList>
    </citation>
    <scope>NUCLEOTIDE SEQUENCE [LARGE SCALE GENOMIC DNA]</scope>
    <source>
        <strain evidence="3 4">UAMH 7357</strain>
    </source>
</reference>
<sequence length="334" mass="37462">MNSTFVTNAFALGSAENFTCPVTGNSDLYGLGIRLSLYIQIFTAQISGLASHVLEVDDSIGHEVVIFILATGAVLFRLILKKEIEAVEVFPILSLLVVQLGACRVPFWKKPMTVAIYVGEMVCLMALTTWFWFHGMDTLPRTCRDDYAFFFAKVSIWHWFRKFSQAGTVLTVIGGACGVLAYLLVLPAMIYSNWRRWTEGWRDEQNRSEEEHPDMGTGKFEIAFELGIVVYVEVALKWNQITGVHTLSAPGQFMPLFIALAQLVTTFYRVVKYAIIQSIEDDSGGQEGHEDECPHFKKDESTNGPVLRLDHLKSWSSTARKDSKKQTGVISTIV</sequence>
<feature type="transmembrane region" description="Helical" evidence="2">
    <location>
        <begin position="253"/>
        <end position="271"/>
    </location>
</feature>
<feature type="region of interest" description="Disordered" evidence="1">
    <location>
        <begin position="282"/>
        <end position="304"/>
    </location>
</feature>
<keyword evidence="2" id="KW-1133">Transmembrane helix</keyword>
<proteinExistence type="predicted"/>
<feature type="transmembrane region" description="Helical" evidence="2">
    <location>
        <begin position="60"/>
        <end position="80"/>
    </location>
</feature>
<dbReference type="OrthoDB" id="3945378at2759"/>